<evidence type="ECO:0000313" key="2">
    <source>
        <dbReference type="Proteomes" id="UP000574390"/>
    </source>
</evidence>
<keyword evidence="1" id="KW-0648">Protein biosynthesis</keyword>
<gene>
    <name evidence="1" type="primary">GFM1_3</name>
    <name evidence="1" type="ORF">FOZ62_009545</name>
</gene>
<proteinExistence type="predicted"/>
<dbReference type="AlphaFoldDB" id="A0A7J6SL40"/>
<dbReference type="GO" id="GO:0003746">
    <property type="term" value="F:translation elongation factor activity"/>
    <property type="evidence" value="ECO:0007669"/>
    <property type="project" value="UniProtKB-KW"/>
</dbReference>
<comment type="caution">
    <text evidence="1">The sequence shown here is derived from an EMBL/GenBank/DDBJ whole genome shotgun (WGS) entry which is preliminary data.</text>
</comment>
<sequence length="269" mass="29809">DRARFLSELVGPLDDAVRLSTGRTPRSVFEFFREMYSVPSENSVSHLTLEDLPPDLRNMSLTAIRQGVASSSRQQRQRTSAPSIQGMASEGIFYVRSPQGKPLWPVVAKLLEELKGSVDKLHVAMLMRELSRIVRRSAEQEGDATLVVDVILQHALSKYPYASEVAVPVCEIFRHYALVPTMRIFFIETAVDAPYISVLIRLASGNMAFPHKADARLVTEVVAFLANLSSGSTYCDIGTWTALDFGARDLARRALKVTTIEPCSSFCLS</sequence>
<evidence type="ECO:0000313" key="1">
    <source>
        <dbReference type="EMBL" id="KAF4732860.1"/>
    </source>
</evidence>
<dbReference type="EMBL" id="JABANM010014299">
    <property type="protein sequence ID" value="KAF4732860.1"/>
    <property type="molecule type" value="Genomic_DNA"/>
</dbReference>
<accession>A0A7J6SL40</accession>
<organism evidence="1 2">
    <name type="scientific">Perkinsus olseni</name>
    <name type="common">Perkinsus atlanticus</name>
    <dbReference type="NCBI Taxonomy" id="32597"/>
    <lineage>
        <taxon>Eukaryota</taxon>
        <taxon>Sar</taxon>
        <taxon>Alveolata</taxon>
        <taxon>Perkinsozoa</taxon>
        <taxon>Perkinsea</taxon>
        <taxon>Perkinsida</taxon>
        <taxon>Perkinsidae</taxon>
        <taxon>Perkinsus</taxon>
    </lineage>
</organism>
<keyword evidence="1" id="KW-0251">Elongation factor</keyword>
<dbReference type="Proteomes" id="UP000574390">
    <property type="component" value="Unassembled WGS sequence"/>
</dbReference>
<protein>
    <submittedName>
        <fullName evidence="1">Elongation factor EF-G</fullName>
    </submittedName>
</protein>
<reference evidence="1 2" key="1">
    <citation type="submission" date="2020-04" db="EMBL/GenBank/DDBJ databases">
        <title>Perkinsus olseni comparative genomics.</title>
        <authorList>
            <person name="Bogema D.R."/>
        </authorList>
    </citation>
    <scope>NUCLEOTIDE SEQUENCE [LARGE SCALE GENOMIC DNA]</scope>
    <source>
        <strain evidence="1">ATCC PRA-205</strain>
    </source>
</reference>
<feature type="non-terminal residue" evidence="1">
    <location>
        <position position="1"/>
    </location>
</feature>
<feature type="non-terminal residue" evidence="1">
    <location>
        <position position="269"/>
    </location>
</feature>
<name>A0A7J6SL40_PEROL</name>